<keyword evidence="4" id="KW-1185">Reference proteome</keyword>
<evidence type="ECO:0000256" key="1">
    <source>
        <dbReference type="SAM" id="MobiDB-lite"/>
    </source>
</evidence>
<feature type="region of interest" description="Disordered" evidence="1">
    <location>
        <begin position="177"/>
        <end position="210"/>
    </location>
</feature>
<feature type="compositionally biased region" description="Polar residues" evidence="1">
    <location>
        <begin position="34"/>
        <end position="44"/>
    </location>
</feature>
<organism evidence="3 4">
    <name type="scientific">Riccia sorocarpa</name>
    <dbReference type="NCBI Taxonomy" id="122646"/>
    <lineage>
        <taxon>Eukaryota</taxon>
        <taxon>Viridiplantae</taxon>
        <taxon>Streptophyta</taxon>
        <taxon>Embryophyta</taxon>
        <taxon>Marchantiophyta</taxon>
        <taxon>Marchantiopsida</taxon>
        <taxon>Marchantiidae</taxon>
        <taxon>Marchantiales</taxon>
        <taxon>Ricciaceae</taxon>
        <taxon>Riccia</taxon>
    </lineage>
</organism>
<feature type="region of interest" description="Disordered" evidence="1">
    <location>
        <begin position="131"/>
        <end position="151"/>
    </location>
</feature>
<sequence>MMPSMEGQPPSAKAVLKEARSVLSSFADKDQQDSVKNSTAGTVDSNPSLPSRQFLFRCVELVEEFHRLLKNGTNFEFKDWTVLKAVVELLVRWGIYPYLTQGVGIPLQKRFGQRAASAVANAVSDYVRGSGSLGRENGVESESELRETSQQDHPLVFSADLLSFILLERIFVQPTDVAQENRSKTSNENFSGSSQKEENNNPEAEDDDQKYQGKYTPAVVSSPAALRQHILSHHLIDVLAALLQIAHGDRQILKGTEFWREEAGTRLRTIISRLPVDYVVEAFFSLLGQGSNGTPPPTWMKSEVGKMLSQVVASRSGALATVMERLSGGAESGSVQVYERVAAHLAKVPRNVCTKEDYYKNVCSELRLLLLLPDVSYLDSSSSKAHKNMHHTSIILACLLAHQESSLTEKYFLRPILHPLFIWSKLDSTSEVEEDRNRPEESSLLDSLHIVKLLLTAGHEKSSNLRELLLRLTYPLVPKLMLLEYVLWPSWLKNDAPRSDRSHKGLQTKDEKVEQVKSGLKVGFLEGKRLYNSEEDDEKVKGTVQHLMGCITDIVGCHLTQPVVHSVPILFALLFELRAASLVWPSKEGQIADDIEAGKAQSDSQAMYVSKRLLKGEYWELALALMERLLRRVLSVRKAASLRSSIEKPYQMMAETVNLLETFEVLYSEVGVKAVVKDAIRALPLLKVLLDDSDLLSDEEIVELVLRLLQSAVCQLHEERKVTHEDEHISSHRRAEEVELLNKLEVSLQKIIISSQAGKETKDLAACVRSAISQHMSNLATRT</sequence>
<feature type="domain" description="TANGO6 HEAT repeat" evidence="2">
    <location>
        <begin position="322"/>
        <end position="476"/>
    </location>
</feature>
<name>A0ABD3HWP6_9MARC</name>
<feature type="region of interest" description="Disordered" evidence="1">
    <location>
        <begin position="23"/>
        <end position="44"/>
    </location>
</feature>
<dbReference type="Pfam" id="PF23565">
    <property type="entry name" value="ARM_TANGO6"/>
    <property type="match status" value="1"/>
</dbReference>
<dbReference type="PANTHER" id="PTHR20959">
    <property type="entry name" value="TRANSPORT AND GOLGI ORGANIZATION PROTEIN 6 FAMILY MEMBER"/>
    <property type="match status" value="1"/>
</dbReference>
<comment type="caution">
    <text evidence="3">The sequence shown here is derived from an EMBL/GenBank/DDBJ whole genome shotgun (WGS) entry which is preliminary data.</text>
</comment>
<evidence type="ECO:0000313" key="4">
    <source>
        <dbReference type="Proteomes" id="UP001633002"/>
    </source>
</evidence>
<evidence type="ECO:0000259" key="2">
    <source>
        <dbReference type="Pfam" id="PF23565"/>
    </source>
</evidence>
<dbReference type="EMBL" id="JBJQOH010000003">
    <property type="protein sequence ID" value="KAL3693754.1"/>
    <property type="molecule type" value="Genomic_DNA"/>
</dbReference>
<dbReference type="PANTHER" id="PTHR20959:SF1">
    <property type="entry name" value="TRANSPORT AND GOLGI ORGANIZATION PROTEIN 6 HOMOLOG"/>
    <property type="match status" value="1"/>
</dbReference>
<gene>
    <name evidence="3" type="ORF">R1sor_007405</name>
</gene>
<reference evidence="3 4" key="1">
    <citation type="submission" date="2024-09" db="EMBL/GenBank/DDBJ databases">
        <title>Chromosome-scale assembly of Riccia sorocarpa.</title>
        <authorList>
            <person name="Paukszto L."/>
        </authorList>
    </citation>
    <scope>NUCLEOTIDE SEQUENCE [LARGE SCALE GENOMIC DNA]</scope>
    <source>
        <strain evidence="3">LP-2024</strain>
        <tissue evidence="3">Aerial parts of the thallus</tissue>
    </source>
</reference>
<dbReference type="Proteomes" id="UP001633002">
    <property type="component" value="Unassembled WGS sequence"/>
</dbReference>
<proteinExistence type="predicted"/>
<dbReference type="InterPro" id="IPR057407">
    <property type="entry name" value="HEAT_TANGO6"/>
</dbReference>
<dbReference type="InterPro" id="IPR039600">
    <property type="entry name" value="TANGO6/Rtp1"/>
</dbReference>
<accession>A0ABD3HWP6</accession>
<dbReference type="AlphaFoldDB" id="A0ABD3HWP6"/>
<evidence type="ECO:0000313" key="3">
    <source>
        <dbReference type="EMBL" id="KAL3693754.1"/>
    </source>
</evidence>
<protein>
    <recommendedName>
        <fullName evidence="2">TANGO6 HEAT repeat domain-containing protein</fullName>
    </recommendedName>
</protein>